<dbReference type="FunFam" id="3.20.20.20:FF:000006">
    <property type="entry name" value="Dihydropteroate synthase"/>
    <property type="match status" value="1"/>
</dbReference>
<feature type="domain" description="Pterin-binding" evidence="13">
    <location>
        <begin position="24"/>
        <end position="278"/>
    </location>
</feature>
<evidence type="ECO:0000256" key="8">
    <source>
        <dbReference type="ARBA" id="ARBA00022723"/>
    </source>
</evidence>
<dbReference type="EMBL" id="MJGC01000104">
    <property type="protein sequence ID" value="OEJ72983.1"/>
    <property type="molecule type" value="Genomic_DNA"/>
</dbReference>
<dbReference type="PANTHER" id="PTHR20941">
    <property type="entry name" value="FOLATE SYNTHESIS PROTEINS"/>
    <property type="match status" value="1"/>
</dbReference>
<dbReference type="EC" id="2.5.1.15" evidence="5 12"/>
<dbReference type="InterPro" id="IPR011005">
    <property type="entry name" value="Dihydropteroate_synth-like_sf"/>
</dbReference>
<protein>
    <recommendedName>
        <fullName evidence="6 12">Dihydropteroate synthase</fullName>
        <shortName evidence="12">DHPS</shortName>
        <ecNumber evidence="5 12">2.5.1.15</ecNumber>
    </recommendedName>
    <alternativeName>
        <fullName evidence="11 12">Dihydropteroate pyrophosphorylase</fullName>
    </alternativeName>
</protein>
<evidence type="ECO:0000256" key="2">
    <source>
        <dbReference type="ARBA" id="ARBA00001946"/>
    </source>
</evidence>
<dbReference type="PROSITE" id="PS00792">
    <property type="entry name" value="DHPS_1"/>
    <property type="match status" value="1"/>
</dbReference>
<dbReference type="InterPro" id="IPR000489">
    <property type="entry name" value="Pterin-binding_dom"/>
</dbReference>
<evidence type="ECO:0000256" key="7">
    <source>
        <dbReference type="ARBA" id="ARBA00022679"/>
    </source>
</evidence>
<dbReference type="OrthoDB" id="9811744at2"/>
<name>A0A1E5QF73_9CYAN</name>
<dbReference type="Gene3D" id="3.20.20.20">
    <property type="entry name" value="Dihydropteroate synthase-like"/>
    <property type="match status" value="1"/>
</dbReference>
<keyword evidence="10 12" id="KW-0289">Folate biosynthesis</keyword>
<evidence type="ECO:0000256" key="5">
    <source>
        <dbReference type="ARBA" id="ARBA00012458"/>
    </source>
</evidence>
<evidence type="ECO:0000259" key="13">
    <source>
        <dbReference type="PROSITE" id="PS50972"/>
    </source>
</evidence>
<dbReference type="Pfam" id="PF00809">
    <property type="entry name" value="Pterin_bind"/>
    <property type="match status" value="1"/>
</dbReference>
<dbReference type="PROSITE" id="PS00793">
    <property type="entry name" value="DHPS_2"/>
    <property type="match status" value="1"/>
</dbReference>
<keyword evidence="9 12" id="KW-0460">Magnesium</keyword>
<dbReference type="GO" id="GO:0046654">
    <property type="term" value="P:tetrahydrofolate biosynthetic process"/>
    <property type="evidence" value="ECO:0007669"/>
    <property type="project" value="UniProtKB-UniPathway"/>
</dbReference>
<evidence type="ECO:0000256" key="12">
    <source>
        <dbReference type="RuleBase" id="RU361205"/>
    </source>
</evidence>
<comment type="cofactor">
    <cofactor evidence="2 12">
        <name>Mg(2+)</name>
        <dbReference type="ChEBI" id="CHEBI:18420"/>
    </cofactor>
</comment>
<dbReference type="AlphaFoldDB" id="A0A1E5QF73"/>
<dbReference type="NCBIfam" id="TIGR01496">
    <property type="entry name" value="DHPS"/>
    <property type="match status" value="1"/>
</dbReference>
<comment type="pathway">
    <text evidence="3 12">Cofactor biosynthesis; tetrahydrofolate biosynthesis; 7,8-dihydrofolate from 2-amino-4-hydroxy-6-hydroxymethyl-7,8-dihydropteridine diphosphate and 4-aminobenzoate: step 1/2.</text>
</comment>
<dbReference type="STRING" id="1781255.BH720_22210"/>
<evidence type="ECO:0000256" key="10">
    <source>
        <dbReference type="ARBA" id="ARBA00022909"/>
    </source>
</evidence>
<keyword evidence="8 12" id="KW-0479">Metal-binding</keyword>
<evidence type="ECO:0000313" key="14">
    <source>
        <dbReference type="EMBL" id="OEJ72983.1"/>
    </source>
</evidence>
<dbReference type="GO" id="GO:0046656">
    <property type="term" value="P:folic acid biosynthetic process"/>
    <property type="evidence" value="ECO:0007669"/>
    <property type="project" value="UniProtKB-KW"/>
</dbReference>
<organism evidence="14">
    <name type="scientific">Desertifilum tharense IPPAS B-1220</name>
    <dbReference type="NCBI Taxonomy" id="1781255"/>
    <lineage>
        <taxon>Bacteria</taxon>
        <taxon>Bacillati</taxon>
        <taxon>Cyanobacteriota</taxon>
        <taxon>Cyanophyceae</taxon>
        <taxon>Desertifilales</taxon>
        <taxon>Desertifilaceae</taxon>
        <taxon>Desertifilum</taxon>
    </lineage>
</organism>
<proteinExistence type="inferred from homology"/>
<keyword evidence="7 12" id="KW-0808">Transferase</keyword>
<comment type="similarity">
    <text evidence="4 12">Belongs to the DHPS family.</text>
</comment>
<comment type="catalytic activity">
    <reaction evidence="1">
        <text>(7,8-dihydropterin-6-yl)methyl diphosphate + 4-aminobenzoate = 7,8-dihydropteroate + diphosphate</text>
        <dbReference type="Rhea" id="RHEA:19949"/>
        <dbReference type="ChEBI" id="CHEBI:17836"/>
        <dbReference type="ChEBI" id="CHEBI:17839"/>
        <dbReference type="ChEBI" id="CHEBI:33019"/>
        <dbReference type="ChEBI" id="CHEBI:72950"/>
        <dbReference type="EC" id="2.5.1.15"/>
    </reaction>
</comment>
<reference evidence="14" key="1">
    <citation type="submission" date="2016-09" db="EMBL/GenBank/DDBJ databases">
        <title>Draft genome of thermotolerant cyanobacterium Desertifilum sp. strain IPPAS B-1220.</title>
        <authorList>
            <person name="Sinetova M.A."/>
            <person name="Bolakhan K."/>
            <person name="Zayadan B.K."/>
            <person name="Mironov K.S."/>
            <person name="Ustinova V."/>
            <person name="Kupriyanova E.V."/>
            <person name="Sidorov R.A."/>
            <person name="Skrypnik A.N."/>
            <person name="Gogoleva N.E."/>
            <person name="Gogolev Y.V."/>
            <person name="Los D.A."/>
        </authorList>
    </citation>
    <scope>NUCLEOTIDE SEQUENCE [LARGE SCALE GENOMIC DNA]</scope>
    <source>
        <strain evidence="14">IPPAS B-1220</strain>
    </source>
</reference>
<dbReference type="GO" id="GO:0046872">
    <property type="term" value="F:metal ion binding"/>
    <property type="evidence" value="ECO:0007669"/>
    <property type="project" value="UniProtKB-KW"/>
</dbReference>
<gene>
    <name evidence="14" type="ORF">BH720_22210</name>
</gene>
<dbReference type="PANTHER" id="PTHR20941:SF1">
    <property type="entry name" value="FOLIC ACID SYNTHESIS PROTEIN FOL1"/>
    <property type="match status" value="1"/>
</dbReference>
<dbReference type="InterPro" id="IPR045031">
    <property type="entry name" value="DHP_synth-like"/>
</dbReference>
<dbReference type="SUPFAM" id="SSF51717">
    <property type="entry name" value="Dihydropteroate synthetase-like"/>
    <property type="match status" value="1"/>
</dbReference>
<evidence type="ECO:0000256" key="6">
    <source>
        <dbReference type="ARBA" id="ARBA00016919"/>
    </source>
</evidence>
<dbReference type="CDD" id="cd00739">
    <property type="entry name" value="DHPS"/>
    <property type="match status" value="1"/>
</dbReference>
<evidence type="ECO:0000256" key="4">
    <source>
        <dbReference type="ARBA" id="ARBA00009503"/>
    </source>
</evidence>
<dbReference type="UniPathway" id="UPA00077">
    <property type="reaction ID" value="UER00156"/>
</dbReference>
<sequence length="289" mass="31349">MSTSLSSPQPWQVRDRLFEWGKCTYIMGILNVTPDSFSDGGDFYGVENAIAQAQTLIDAGVDIIDIGGQSTRPGSEQISLTEECDRTLPIIHAIRQISEIPISIDTTRAAVAQAAVAAGADIVNDISGGTFDPQMLATVARLGVRAILMHIRGTPQTMQSLTEYDDLMGEIDQFLAERLQASEQAGIARSHLAIDPGIGFAKTYRQNLQLLRQLPAFQHFGVPILVGPSRKSFIGHILNQPNPKQRVWGTAAACTSAIAGGADILRVHDVPQMREVSRVADAIYRDREA</sequence>
<evidence type="ECO:0000256" key="11">
    <source>
        <dbReference type="ARBA" id="ARBA00030193"/>
    </source>
</evidence>
<evidence type="ECO:0000256" key="1">
    <source>
        <dbReference type="ARBA" id="ARBA00000012"/>
    </source>
</evidence>
<accession>A0A1E5QF73</accession>
<evidence type="ECO:0000256" key="9">
    <source>
        <dbReference type="ARBA" id="ARBA00022842"/>
    </source>
</evidence>
<dbReference type="PROSITE" id="PS50972">
    <property type="entry name" value="PTERIN_BINDING"/>
    <property type="match status" value="1"/>
</dbReference>
<dbReference type="InterPro" id="IPR006390">
    <property type="entry name" value="DHP_synth_dom"/>
</dbReference>
<comment type="function">
    <text evidence="12">Catalyzes the condensation of para-aminobenzoate (pABA) with 6-hydroxymethyl-7,8-dihydropterin diphosphate (DHPt-PP) to form 7,8-dihydropteroate (H2Pte), the immediate precursor of folate derivatives.</text>
</comment>
<comment type="caution">
    <text evidence="14">The sequence shown here is derived from an EMBL/GenBank/DDBJ whole genome shotgun (WGS) entry which is preliminary data.</text>
</comment>
<dbReference type="GO" id="GO:0004156">
    <property type="term" value="F:dihydropteroate synthase activity"/>
    <property type="evidence" value="ECO:0007669"/>
    <property type="project" value="UniProtKB-EC"/>
</dbReference>
<evidence type="ECO:0000256" key="3">
    <source>
        <dbReference type="ARBA" id="ARBA00004763"/>
    </source>
</evidence>